<comment type="subcellular location">
    <subcellularLocation>
        <location evidence="1">Cell outer membrane</location>
    </subcellularLocation>
</comment>
<evidence type="ECO:0000256" key="4">
    <source>
        <dbReference type="ARBA" id="ARBA00023136"/>
    </source>
</evidence>
<dbReference type="PANTHER" id="PTHR38776:SF1">
    <property type="entry name" value="MLTA-INTERACTING PROTEIN-RELATED"/>
    <property type="match status" value="1"/>
</dbReference>
<keyword evidence="5" id="KW-0998">Cell outer membrane</keyword>
<evidence type="ECO:0000256" key="6">
    <source>
        <dbReference type="SAM" id="SignalP"/>
    </source>
</evidence>
<dbReference type="InterPro" id="IPR010583">
    <property type="entry name" value="MipA"/>
</dbReference>
<dbReference type="PANTHER" id="PTHR38776">
    <property type="entry name" value="MLTA-INTERACTING PROTEIN-RELATED"/>
    <property type="match status" value="1"/>
</dbReference>
<reference evidence="7" key="1">
    <citation type="submission" date="2022-05" db="EMBL/GenBank/DDBJ databases">
        <title>Schlegelella sp. nov., isolated from mangrove soil.</title>
        <authorList>
            <person name="Liu Y."/>
            <person name="Ge X."/>
            <person name="Liu W."/>
        </authorList>
    </citation>
    <scope>NUCLEOTIDE SEQUENCE</scope>
    <source>
        <strain evidence="7">S2-27</strain>
    </source>
</reference>
<gene>
    <name evidence="7" type="ORF">M8A51_08630</name>
</gene>
<dbReference type="Proteomes" id="UP001165541">
    <property type="component" value="Unassembled WGS sequence"/>
</dbReference>
<evidence type="ECO:0000256" key="3">
    <source>
        <dbReference type="ARBA" id="ARBA00022729"/>
    </source>
</evidence>
<evidence type="ECO:0000313" key="8">
    <source>
        <dbReference type="Proteomes" id="UP001165541"/>
    </source>
</evidence>
<accession>A0ABT0YLI6</accession>
<proteinExistence type="inferred from homology"/>
<dbReference type="EMBL" id="JAMKFE010000004">
    <property type="protein sequence ID" value="MCM5679596.1"/>
    <property type="molecule type" value="Genomic_DNA"/>
</dbReference>
<keyword evidence="3 6" id="KW-0732">Signal</keyword>
<evidence type="ECO:0000256" key="1">
    <source>
        <dbReference type="ARBA" id="ARBA00004442"/>
    </source>
</evidence>
<organism evidence="7 8">
    <name type="scientific">Caldimonas mangrovi</name>
    <dbReference type="NCBI Taxonomy" id="2944811"/>
    <lineage>
        <taxon>Bacteria</taxon>
        <taxon>Pseudomonadati</taxon>
        <taxon>Pseudomonadota</taxon>
        <taxon>Betaproteobacteria</taxon>
        <taxon>Burkholderiales</taxon>
        <taxon>Sphaerotilaceae</taxon>
        <taxon>Caldimonas</taxon>
    </lineage>
</organism>
<name>A0ABT0YLI6_9BURK</name>
<dbReference type="Pfam" id="PF06629">
    <property type="entry name" value="MipA"/>
    <property type="match status" value="1"/>
</dbReference>
<protein>
    <submittedName>
        <fullName evidence="7">MipA/OmpV family protein</fullName>
    </submittedName>
</protein>
<sequence length="274" mass="30155">MPLARPSVLISHGSALRMAASAFAIGVCTWATPAAAEPNDGQPPSTTWSLGLGAVSRQTPYTGFDRENKALPLLHFENKYVRIFGPEIGLKLPSLDVGRNQQLDFSLVAKYDGSGYEDDDASILDGMSKRRGGFWAGAKVEWNTGLADVSAEWLGDASGHSKGQRFSLGVERTWRFGERVMLTPRLGATWNDKKYVDYYFGVRDSEARAGRAAYEGKSGVNAEAGVRGVYLFDQRHSMLLDLEVSSLAKGIKDSPLVDRSTENRVFLGYLYRFR</sequence>
<evidence type="ECO:0000256" key="2">
    <source>
        <dbReference type="ARBA" id="ARBA00005722"/>
    </source>
</evidence>
<dbReference type="RefSeq" id="WP_251777796.1">
    <property type="nucleotide sequence ID" value="NZ_JAMKFE010000004.1"/>
</dbReference>
<evidence type="ECO:0000256" key="5">
    <source>
        <dbReference type="ARBA" id="ARBA00023237"/>
    </source>
</evidence>
<feature type="chain" id="PRO_5047529232" evidence="6">
    <location>
        <begin position="37"/>
        <end position="274"/>
    </location>
</feature>
<feature type="signal peptide" evidence="6">
    <location>
        <begin position="1"/>
        <end position="36"/>
    </location>
</feature>
<comment type="caution">
    <text evidence="7">The sequence shown here is derived from an EMBL/GenBank/DDBJ whole genome shotgun (WGS) entry which is preliminary data.</text>
</comment>
<comment type="similarity">
    <text evidence="2">Belongs to the MipA/OmpV family.</text>
</comment>
<evidence type="ECO:0000313" key="7">
    <source>
        <dbReference type="EMBL" id="MCM5679596.1"/>
    </source>
</evidence>
<keyword evidence="4" id="KW-0472">Membrane</keyword>
<keyword evidence="8" id="KW-1185">Reference proteome</keyword>